<dbReference type="InterPro" id="IPR043502">
    <property type="entry name" value="DNA/RNA_pol_sf"/>
</dbReference>
<evidence type="ECO:0000256" key="5">
    <source>
        <dbReference type="ARBA" id="ARBA00022932"/>
    </source>
</evidence>
<dbReference type="OrthoDB" id="2414538at2759"/>
<dbReference type="OMA" id="VESWHAE"/>
<dbReference type="InterPro" id="IPR006133">
    <property type="entry name" value="DNA-dir_DNA_pol_B_exonuc"/>
</dbReference>
<evidence type="ECO:0000256" key="4">
    <source>
        <dbReference type="ARBA" id="ARBA00022705"/>
    </source>
</evidence>
<feature type="domain" description="DNA-directed DNA polymerase family B exonuclease" evidence="10">
    <location>
        <begin position="15"/>
        <end position="204"/>
    </location>
</feature>
<keyword evidence="4 8" id="KW-0235">DNA replication</keyword>
<dbReference type="Gene3D" id="3.30.420.10">
    <property type="entry name" value="Ribonuclease H-like superfamily/Ribonuclease H"/>
    <property type="match status" value="1"/>
</dbReference>
<dbReference type="GO" id="GO:0008296">
    <property type="term" value="F:3'-5'-DNA exonuclease activity"/>
    <property type="evidence" value="ECO:0007669"/>
    <property type="project" value="TreeGrafter"/>
</dbReference>
<dbReference type="InterPro" id="IPR023211">
    <property type="entry name" value="DNA_pol_palm_dom_sf"/>
</dbReference>
<dbReference type="Pfam" id="PF00136">
    <property type="entry name" value="DNA_pol_B"/>
    <property type="match status" value="1"/>
</dbReference>
<evidence type="ECO:0000313" key="11">
    <source>
        <dbReference type="Proteomes" id="UP000515146"/>
    </source>
</evidence>
<name>A0A6P6YB32_DERPT</name>
<dbReference type="GO" id="GO:0003677">
    <property type="term" value="F:DNA binding"/>
    <property type="evidence" value="ECO:0007669"/>
    <property type="project" value="UniProtKB-KW"/>
</dbReference>
<dbReference type="PRINTS" id="PR00106">
    <property type="entry name" value="DNAPOLB"/>
</dbReference>
<dbReference type="GO" id="GO:0000166">
    <property type="term" value="F:nucleotide binding"/>
    <property type="evidence" value="ECO:0007669"/>
    <property type="project" value="InterPro"/>
</dbReference>
<reference evidence="12" key="1">
    <citation type="submission" date="2025-08" db="UniProtKB">
        <authorList>
            <consortium name="RefSeq"/>
        </authorList>
    </citation>
    <scope>IDENTIFICATION</scope>
    <source>
        <strain evidence="12">Airmid</strain>
    </source>
</reference>
<protein>
    <recommendedName>
        <fullName evidence="8">DNA polymerase</fullName>
        <ecNumber evidence="8">2.7.7.7</ecNumber>
    </recommendedName>
</protein>
<proteinExistence type="inferred from homology"/>
<dbReference type="InterPro" id="IPR036397">
    <property type="entry name" value="RNaseH_sf"/>
</dbReference>
<dbReference type="AlphaFoldDB" id="A0A6P6YB32"/>
<keyword evidence="11" id="KW-1185">Reference proteome</keyword>
<dbReference type="Pfam" id="PF03104">
    <property type="entry name" value="DNA_pol_B_exo1"/>
    <property type="match status" value="1"/>
</dbReference>
<dbReference type="GO" id="GO:0045004">
    <property type="term" value="P:DNA replication proofreading"/>
    <property type="evidence" value="ECO:0007669"/>
    <property type="project" value="TreeGrafter"/>
</dbReference>
<dbReference type="InterPro" id="IPR006134">
    <property type="entry name" value="DNA-dir_DNA_pol_B_multi_dom"/>
</dbReference>
<dbReference type="InterPro" id="IPR006172">
    <property type="entry name" value="DNA-dir_DNA_pol_B"/>
</dbReference>
<evidence type="ECO:0000256" key="2">
    <source>
        <dbReference type="ARBA" id="ARBA00022679"/>
    </source>
</evidence>
<dbReference type="EC" id="2.7.7.7" evidence="8"/>
<comment type="catalytic activity">
    <reaction evidence="7 8">
        <text>DNA(n) + a 2'-deoxyribonucleoside 5'-triphosphate = DNA(n+1) + diphosphate</text>
        <dbReference type="Rhea" id="RHEA:22508"/>
        <dbReference type="Rhea" id="RHEA-COMP:17339"/>
        <dbReference type="Rhea" id="RHEA-COMP:17340"/>
        <dbReference type="ChEBI" id="CHEBI:33019"/>
        <dbReference type="ChEBI" id="CHEBI:61560"/>
        <dbReference type="ChEBI" id="CHEBI:173112"/>
        <dbReference type="EC" id="2.7.7.7"/>
    </reaction>
</comment>
<dbReference type="InParanoid" id="A0A6P6YB32"/>
<dbReference type="GO" id="GO:0043625">
    <property type="term" value="C:delta DNA polymerase complex"/>
    <property type="evidence" value="ECO:0007669"/>
    <property type="project" value="TreeGrafter"/>
</dbReference>
<dbReference type="InterPro" id="IPR012337">
    <property type="entry name" value="RNaseH-like_sf"/>
</dbReference>
<keyword evidence="2 8" id="KW-0808">Transferase</keyword>
<keyword evidence="3 8" id="KW-0548">Nucleotidyltransferase</keyword>
<dbReference type="NCBIfam" id="TIGR00592">
    <property type="entry name" value="pol2"/>
    <property type="match status" value="1"/>
</dbReference>
<dbReference type="FunFam" id="3.30.420.10:FF:000004">
    <property type="entry name" value="DNA polymerase"/>
    <property type="match status" value="1"/>
</dbReference>
<keyword evidence="5 8" id="KW-0239">DNA-directed DNA polymerase</keyword>
<dbReference type="GO" id="GO:0006297">
    <property type="term" value="P:nucleotide-excision repair, DNA gap filling"/>
    <property type="evidence" value="ECO:0007669"/>
    <property type="project" value="TreeGrafter"/>
</dbReference>
<dbReference type="KEGG" id="dpte:113796137"/>
<dbReference type="InterPro" id="IPR042087">
    <property type="entry name" value="DNA_pol_B_thumb"/>
</dbReference>
<evidence type="ECO:0000256" key="8">
    <source>
        <dbReference type="RuleBase" id="RU000442"/>
    </source>
</evidence>
<evidence type="ECO:0000313" key="12">
    <source>
        <dbReference type="RefSeq" id="XP_027202176.1"/>
    </source>
</evidence>
<accession>A0A6P6YB32</accession>
<keyword evidence="6 8" id="KW-0238">DNA-binding</keyword>
<dbReference type="Proteomes" id="UP000515146">
    <property type="component" value="Unplaced"/>
</dbReference>
<evidence type="ECO:0000256" key="6">
    <source>
        <dbReference type="ARBA" id="ARBA00023125"/>
    </source>
</evidence>
<dbReference type="Gene3D" id="1.10.132.60">
    <property type="entry name" value="DNA polymerase family B, C-terminal domain"/>
    <property type="match status" value="1"/>
</dbReference>
<dbReference type="Gene3D" id="3.90.1600.10">
    <property type="entry name" value="Palm domain of DNA polymerase"/>
    <property type="match status" value="1"/>
</dbReference>
<dbReference type="PANTHER" id="PTHR10322">
    <property type="entry name" value="DNA POLYMERASE CATALYTIC SUBUNIT"/>
    <property type="match status" value="1"/>
</dbReference>
<dbReference type="InterPro" id="IPR017964">
    <property type="entry name" value="DNA-dir_DNA_pol_B_CS"/>
</dbReference>
<evidence type="ECO:0000256" key="1">
    <source>
        <dbReference type="ARBA" id="ARBA00005755"/>
    </source>
</evidence>
<evidence type="ECO:0000259" key="9">
    <source>
        <dbReference type="Pfam" id="PF00136"/>
    </source>
</evidence>
<dbReference type="InterPro" id="IPR050240">
    <property type="entry name" value="DNA_pol_type-B"/>
</dbReference>
<dbReference type="SUPFAM" id="SSF53098">
    <property type="entry name" value="Ribonuclease H-like"/>
    <property type="match status" value="1"/>
</dbReference>
<comment type="similarity">
    <text evidence="1 8">Belongs to the DNA polymerase type-B family.</text>
</comment>
<dbReference type="RefSeq" id="XP_027202176.1">
    <property type="nucleotide sequence ID" value="XM_027346375.1"/>
</dbReference>
<dbReference type="PANTHER" id="PTHR10322:SF23">
    <property type="entry name" value="DNA POLYMERASE DELTA CATALYTIC SUBUNIT"/>
    <property type="match status" value="1"/>
</dbReference>
<dbReference type="GO" id="GO:0003887">
    <property type="term" value="F:DNA-directed DNA polymerase activity"/>
    <property type="evidence" value="ECO:0007669"/>
    <property type="project" value="UniProtKB-KW"/>
</dbReference>
<sequence length="690" mass="78931">MYHSPTAKADDYYLKIKCFCDEKDIHYCEEIQTLPENLLIMTHDIECVSYEKNTFPMPETSPIIQISFIISSVSEILIKGLFVLNTCRSIPGVLLYTFENEKTLLAAFSDFVNIIDPDIISGYNILNFDLYYIFTRGSVLGVKQTQSIGRILDISCYVKNSKITTKVTGTIETKEVSIPGRVTFDVYETIRREFKLKSYSLNSVSYTFLGSQKEDVHYSYMLDLFLKDSDSRKRIATYCLHDSFLTFELIRVLNLIVNQLSISKVTNVPLSIMLVRGQQLKVTMQLMRECNNVKVLIPYMPRKNFNNTDQYEGATVLEPLKGLYSEPICVLDFASLYPSIMIAYNICYSTLMKDRAELAKMDANDYNLAPNNEYYVKPHVKLGVLPAILKKLLDERKKVKSQMKNITDNFKKMILNGIQQALKLSANSVYGYTGSANTGHLPCLALSESVTSYGRQMIQHTKTFVEENEKIQQELNKKPIVVYGDTDSVMINFGFATIQETIDYGNKISLMVSKEFPKPIFLEFEKVFKPFLLLNKKRYAGLQWTSSDKHNKLECKGIETVRRDFCCYVQKTLQAVKFICKMVRDLLNGKFDISDLVVSKTLSKSEYKTLLPQSEVARKMAERDSSTAPHIGERVYYVIVAGPKSTPLYQLAEDPLYVLEHDIPLNIEHYLDALKKAVGRVLEEIDPNCH</sequence>
<evidence type="ECO:0000256" key="3">
    <source>
        <dbReference type="ARBA" id="ARBA00022695"/>
    </source>
</evidence>
<evidence type="ECO:0000256" key="7">
    <source>
        <dbReference type="ARBA" id="ARBA00049244"/>
    </source>
</evidence>
<dbReference type="GO" id="GO:0006287">
    <property type="term" value="P:base-excision repair, gap-filling"/>
    <property type="evidence" value="ECO:0007669"/>
    <property type="project" value="TreeGrafter"/>
</dbReference>
<feature type="domain" description="DNA-directed DNA polymerase family B multifunctional" evidence="9">
    <location>
        <begin position="268"/>
        <end position="577"/>
    </location>
</feature>
<evidence type="ECO:0000259" key="10">
    <source>
        <dbReference type="Pfam" id="PF03104"/>
    </source>
</evidence>
<dbReference type="FunCoup" id="A0A6P6YB32">
    <property type="interactions" value="1265"/>
</dbReference>
<dbReference type="SMART" id="SM00486">
    <property type="entry name" value="POLBc"/>
    <property type="match status" value="1"/>
</dbReference>
<dbReference type="SUPFAM" id="SSF56672">
    <property type="entry name" value="DNA/RNA polymerases"/>
    <property type="match status" value="1"/>
</dbReference>
<organism evidence="11 12">
    <name type="scientific">Dermatophagoides pteronyssinus</name>
    <name type="common">European house dust mite</name>
    <dbReference type="NCBI Taxonomy" id="6956"/>
    <lineage>
        <taxon>Eukaryota</taxon>
        <taxon>Metazoa</taxon>
        <taxon>Ecdysozoa</taxon>
        <taxon>Arthropoda</taxon>
        <taxon>Chelicerata</taxon>
        <taxon>Arachnida</taxon>
        <taxon>Acari</taxon>
        <taxon>Acariformes</taxon>
        <taxon>Sarcoptiformes</taxon>
        <taxon>Astigmata</taxon>
        <taxon>Psoroptidia</taxon>
        <taxon>Analgoidea</taxon>
        <taxon>Pyroglyphidae</taxon>
        <taxon>Dermatophagoidinae</taxon>
        <taxon>Dermatophagoides</taxon>
    </lineage>
</organism>
<dbReference type="Gene3D" id="1.10.287.690">
    <property type="entry name" value="Helix hairpin bin"/>
    <property type="match status" value="1"/>
</dbReference>
<dbReference type="PROSITE" id="PS00116">
    <property type="entry name" value="DNA_POLYMERASE_B"/>
    <property type="match status" value="1"/>
</dbReference>
<gene>
    <name evidence="12" type="primary">LOC113796137</name>
</gene>